<dbReference type="Proteomes" id="UP000830671">
    <property type="component" value="Chromosome 4"/>
</dbReference>
<evidence type="ECO:0000313" key="2">
    <source>
        <dbReference type="Proteomes" id="UP000830671"/>
    </source>
</evidence>
<dbReference type="EMBL" id="CP019476">
    <property type="protein sequence ID" value="UQC81954.1"/>
    <property type="molecule type" value="Genomic_DNA"/>
</dbReference>
<accession>A0A9Q8WFZ3</accession>
<dbReference type="GeneID" id="73341445"/>
<dbReference type="RefSeq" id="XP_049143578.1">
    <property type="nucleotide sequence ID" value="XM_049286435.1"/>
</dbReference>
<reference evidence="1" key="1">
    <citation type="journal article" date="2021" name="Mol. Plant Microbe Interact.">
        <title>Complete Genome Sequence of the Plant-Pathogenic Fungus Colletotrichum lupini.</title>
        <authorList>
            <person name="Baroncelli R."/>
            <person name="Pensec F."/>
            <person name="Da Lio D."/>
            <person name="Boufleur T."/>
            <person name="Vicente I."/>
            <person name="Sarrocco S."/>
            <person name="Picot A."/>
            <person name="Baraldi E."/>
            <person name="Sukno S."/>
            <person name="Thon M."/>
            <person name="Le Floch G."/>
        </authorList>
    </citation>
    <scope>NUCLEOTIDE SEQUENCE</scope>
    <source>
        <strain evidence="1">IMI 504893</strain>
    </source>
</reference>
<keyword evidence="2" id="KW-1185">Reference proteome</keyword>
<evidence type="ECO:0000313" key="1">
    <source>
        <dbReference type="EMBL" id="UQC81954.1"/>
    </source>
</evidence>
<dbReference type="KEGG" id="clup:CLUP02_07440"/>
<gene>
    <name evidence="1" type="ORF">CLUP02_07440</name>
</gene>
<name>A0A9Q8WFZ3_9PEZI</name>
<organism evidence="1 2">
    <name type="scientific">Colletotrichum lupini</name>
    <dbReference type="NCBI Taxonomy" id="145971"/>
    <lineage>
        <taxon>Eukaryota</taxon>
        <taxon>Fungi</taxon>
        <taxon>Dikarya</taxon>
        <taxon>Ascomycota</taxon>
        <taxon>Pezizomycotina</taxon>
        <taxon>Sordariomycetes</taxon>
        <taxon>Hypocreomycetidae</taxon>
        <taxon>Glomerellales</taxon>
        <taxon>Glomerellaceae</taxon>
        <taxon>Colletotrichum</taxon>
        <taxon>Colletotrichum acutatum species complex</taxon>
    </lineage>
</organism>
<protein>
    <submittedName>
        <fullName evidence="1">Uncharacterized protein</fullName>
    </submittedName>
</protein>
<proteinExistence type="predicted"/>
<sequence length="167" mass="18811">MVEPHFLPNQRRSQAQPSKQSRCTACIMTYDNLYNNSWLDSAVAHETELQPASGFLEMSYDSLTYWTRANHRGWRPNSKAILPDATKRLLSQNLAKLNLWEAACDTNFKLMEFQCGSGISGCAARIRLYLFPKFEVARMQRLCSKSSGAILRSFGQRAGDILLIAGA</sequence>
<dbReference type="AlphaFoldDB" id="A0A9Q8WFZ3"/>